<dbReference type="InterPro" id="IPR043502">
    <property type="entry name" value="DNA/RNA_pol_sf"/>
</dbReference>
<feature type="domain" description="Integrase p58-like C-terminal" evidence="4">
    <location>
        <begin position="84"/>
        <end position="118"/>
    </location>
</feature>
<dbReference type="EMBL" id="VEVO01000014">
    <property type="protein sequence ID" value="KAF0031948.1"/>
    <property type="molecule type" value="Genomic_DNA"/>
</dbReference>
<dbReference type="Gene3D" id="3.10.10.10">
    <property type="entry name" value="HIV Type 1 Reverse Transcriptase, subunit A, domain 1"/>
    <property type="match status" value="1"/>
</dbReference>
<evidence type="ECO:0000259" key="4">
    <source>
        <dbReference type="Pfam" id="PF22938"/>
    </source>
</evidence>
<sequence>MLDLAKEAWEQQPSPHCSVIEYVDQMQERMAKIWQLVQEHIQQAQQAQAQAYKWNAQVRKFQPGEFVLVLIQTAECKFLAKSHGPYEVVEKVGGVNYKVRQPGQRKSCQIYHINLLKKWHASDCVPMTLLTAKGQGSDSSQVPLGSQLTPVHRQDLVELTSQFKDVFSNRPGQTKVIQHHKITEPGKKVRLRPYRIPEAQRATIKEEVRKLLEMGVIEESRSAWSSPIVLTPKPDGTDRFCNDLRKLNEVSKFDAYPMPRVDELIERLGPAHFVSTLDLTKGYWQVPLTKEAKEKTAFSTPDGLYHYKVLPFPWTGPPTLATWERSWELYDMLA</sequence>
<evidence type="ECO:0000256" key="1">
    <source>
        <dbReference type="ARBA" id="ARBA00010879"/>
    </source>
</evidence>
<dbReference type="EC" id="3.1.26.4" evidence="2"/>
<feature type="domain" description="Reverse transcriptase" evidence="3">
    <location>
        <begin position="232"/>
        <end position="320"/>
    </location>
</feature>
<comment type="similarity">
    <text evidence="1">Belongs to the beta type-B retroviral polymerase family. HERV class-II K(HML-2) pol subfamily.</text>
</comment>
<evidence type="ECO:0000259" key="3">
    <source>
        <dbReference type="Pfam" id="PF00078"/>
    </source>
</evidence>
<evidence type="ECO:0000313" key="5">
    <source>
        <dbReference type="EMBL" id="KAF0031948.1"/>
    </source>
</evidence>
<dbReference type="Proteomes" id="UP000438429">
    <property type="component" value="Unassembled WGS sequence"/>
</dbReference>
<dbReference type="InterPro" id="IPR000477">
    <property type="entry name" value="RT_dom"/>
</dbReference>
<reference evidence="5 6" key="1">
    <citation type="submission" date="2019-06" db="EMBL/GenBank/DDBJ databases">
        <title>Draft genomes of female and male turbot (Scophthalmus maximus).</title>
        <authorList>
            <person name="Xu H."/>
            <person name="Xu X.-W."/>
            <person name="Shao C."/>
            <person name="Chen S."/>
        </authorList>
    </citation>
    <scope>NUCLEOTIDE SEQUENCE [LARGE SCALE GENOMIC DNA]</scope>
    <source>
        <strain evidence="5">Ysfricsl-2016a</strain>
        <tissue evidence="5">Blood</tissue>
    </source>
</reference>
<dbReference type="PANTHER" id="PTHR37984">
    <property type="entry name" value="PROTEIN CBG26694"/>
    <property type="match status" value="1"/>
</dbReference>
<proteinExistence type="inferred from homology"/>
<dbReference type="GO" id="GO:0004523">
    <property type="term" value="F:RNA-DNA hybrid ribonuclease activity"/>
    <property type="evidence" value="ECO:0007669"/>
    <property type="project" value="UniProtKB-EC"/>
</dbReference>
<dbReference type="Pfam" id="PF00078">
    <property type="entry name" value="RVT_1"/>
    <property type="match status" value="1"/>
</dbReference>
<accession>A0A6A4SIB2</accession>
<dbReference type="AlphaFoldDB" id="A0A6A4SIB2"/>
<evidence type="ECO:0000313" key="6">
    <source>
        <dbReference type="Proteomes" id="UP000438429"/>
    </source>
</evidence>
<organism evidence="5 6">
    <name type="scientific">Scophthalmus maximus</name>
    <name type="common">Turbot</name>
    <name type="synonym">Psetta maxima</name>
    <dbReference type="NCBI Taxonomy" id="52904"/>
    <lineage>
        <taxon>Eukaryota</taxon>
        <taxon>Metazoa</taxon>
        <taxon>Chordata</taxon>
        <taxon>Craniata</taxon>
        <taxon>Vertebrata</taxon>
        <taxon>Euteleostomi</taxon>
        <taxon>Actinopterygii</taxon>
        <taxon>Neopterygii</taxon>
        <taxon>Teleostei</taxon>
        <taxon>Neoteleostei</taxon>
        <taxon>Acanthomorphata</taxon>
        <taxon>Carangaria</taxon>
        <taxon>Pleuronectiformes</taxon>
        <taxon>Pleuronectoidei</taxon>
        <taxon>Scophthalmidae</taxon>
        <taxon>Scophthalmus</taxon>
    </lineage>
</organism>
<dbReference type="CDD" id="cd01647">
    <property type="entry name" value="RT_LTR"/>
    <property type="match status" value="1"/>
</dbReference>
<dbReference type="InterPro" id="IPR054465">
    <property type="entry name" value="Integrase_p58-like_C"/>
</dbReference>
<protein>
    <recommendedName>
        <fullName evidence="2">ribonuclease H</fullName>
        <ecNumber evidence="2">3.1.26.4</ecNumber>
    </recommendedName>
</protein>
<dbReference type="PANTHER" id="PTHR37984:SF5">
    <property type="entry name" value="PROTEIN NYNRIN-LIKE"/>
    <property type="match status" value="1"/>
</dbReference>
<dbReference type="SUPFAM" id="SSF56672">
    <property type="entry name" value="DNA/RNA polymerases"/>
    <property type="match status" value="1"/>
</dbReference>
<dbReference type="InterPro" id="IPR050951">
    <property type="entry name" value="Retrovirus_Pol_polyprotein"/>
</dbReference>
<name>A0A6A4SIB2_SCOMX</name>
<evidence type="ECO:0000256" key="2">
    <source>
        <dbReference type="ARBA" id="ARBA00012180"/>
    </source>
</evidence>
<comment type="caution">
    <text evidence="5">The sequence shown here is derived from an EMBL/GenBank/DDBJ whole genome shotgun (WGS) entry which is preliminary data.</text>
</comment>
<dbReference type="Pfam" id="PF22938">
    <property type="entry name" value="Integrase_p58_C"/>
    <property type="match status" value="1"/>
</dbReference>
<gene>
    <name evidence="5" type="ORF">F2P81_016503</name>
</gene>
<dbReference type="InterPro" id="IPR043128">
    <property type="entry name" value="Rev_trsase/Diguanyl_cyclase"/>
</dbReference>
<dbReference type="Gene3D" id="3.30.70.270">
    <property type="match status" value="1"/>
</dbReference>